<accession>A0A1H7RGE8</accession>
<dbReference type="FunFam" id="3.40.30.10:FF:000013">
    <property type="entry name" value="Blast:Protein SCO1 homolog, mitochondrial"/>
    <property type="match status" value="1"/>
</dbReference>
<dbReference type="Proteomes" id="UP000198620">
    <property type="component" value="Unassembled WGS sequence"/>
</dbReference>
<dbReference type="STRING" id="1233.SAMN05216387_11716"/>
<dbReference type="Gene3D" id="3.40.30.10">
    <property type="entry name" value="Glutaredoxin"/>
    <property type="match status" value="1"/>
</dbReference>
<dbReference type="InterPro" id="IPR036249">
    <property type="entry name" value="Thioredoxin-like_sf"/>
</dbReference>
<evidence type="ECO:0000259" key="5">
    <source>
        <dbReference type="PROSITE" id="PS51352"/>
    </source>
</evidence>
<feature type="disulfide bond" description="Redox-active" evidence="4">
    <location>
        <begin position="58"/>
        <end position="62"/>
    </location>
</feature>
<dbReference type="EMBL" id="FOBH01000017">
    <property type="protein sequence ID" value="SEL59169.1"/>
    <property type="molecule type" value="Genomic_DNA"/>
</dbReference>
<evidence type="ECO:0000256" key="4">
    <source>
        <dbReference type="PIRSR" id="PIRSR603782-2"/>
    </source>
</evidence>
<feature type="binding site" evidence="3">
    <location>
        <position position="62"/>
    </location>
    <ligand>
        <name>Cu cation</name>
        <dbReference type="ChEBI" id="CHEBI:23378"/>
    </ligand>
</feature>
<dbReference type="AlphaFoldDB" id="A0A1H7RGE8"/>
<comment type="similarity">
    <text evidence="1">Belongs to the SCO1/2 family.</text>
</comment>
<dbReference type="Pfam" id="PF02630">
    <property type="entry name" value="SCO1-SenC"/>
    <property type="match status" value="1"/>
</dbReference>
<sequence length="186" mass="19826">MLALAACGNTAKPTFLSTDITGATFGKELKLVGHDGVTRTLADFKGKAIVLFFGYTHCPDVCPATMGEIASAVQKLGKDAARVQVLFVTIDPERDTPETLKQYLSAFDPAFLGLHGDAGATKIIADEFKIVYQKHAGNSSDHDTMDHSAGVYIFDTKGQLRLYASGNGNSADILARDIGELLRTTG</sequence>
<protein>
    <submittedName>
        <fullName evidence="6">Protein SCO1/2</fullName>
    </submittedName>
</protein>
<gene>
    <name evidence="6" type="ORF">SAMN05216387_11716</name>
</gene>
<evidence type="ECO:0000313" key="7">
    <source>
        <dbReference type="Proteomes" id="UP000198620"/>
    </source>
</evidence>
<keyword evidence="2 3" id="KW-0186">Copper</keyword>
<dbReference type="GO" id="GO:0046872">
    <property type="term" value="F:metal ion binding"/>
    <property type="evidence" value="ECO:0007669"/>
    <property type="project" value="UniProtKB-KW"/>
</dbReference>
<dbReference type="PANTHER" id="PTHR12151">
    <property type="entry name" value="ELECTRON TRANSPORT PROTIN SCO1/SENC FAMILY MEMBER"/>
    <property type="match status" value="1"/>
</dbReference>
<proteinExistence type="inferred from homology"/>
<evidence type="ECO:0000256" key="1">
    <source>
        <dbReference type="ARBA" id="ARBA00010996"/>
    </source>
</evidence>
<dbReference type="InterPro" id="IPR013766">
    <property type="entry name" value="Thioredoxin_domain"/>
</dbReference>
<keyword evidence="3" id="KW-0479">Metal-binding</keyword>
<evidence type="ECO:0000256" key="2">
    <source>
        <dbReference type="ARBA" id="ARBA00023008"/>
    </source>
</evidence>
<name>A0A1H7RGE8_9PROT</name>
<feature type="binding site" evidence="3">
    <location>
        <position position="58"/>
    </location>
    <ligand>
        <name>Cu cation</name>
        <dbReference type="ChEBI" id="CHEBI:23378"/>
    </ligand>
</feature>
<reference evidence="6 7" key="1">
    <citation type="submission" date="2016-10" db="EMBL/GenBank/DDBJ databases">
        <authorList>
            <person name="de Groot N.N."/>
        </authorList>
    </citation>
    <scope>NUCLEOTIDE SEQUENCE [LARGE SCALE GENOMIC DNA]</scope>
    <source>
        <strain evidence="6 7">Nv1</strain>
    </source>
</reference>
<evidence type="ECO:0000256" key="3">
    <source>
        <dbReference type="PIRSR" id="PIRSR603782-1"/>
    </source>
</evidence>
<dbReference type="CDD" id="cd02968">
    <property type="entry name" value="SCO"/>
    <property type="match status" value="1"/>
</dbReference>
<dbReference type="SUPFAM" id="SSF52833">
    <property type="entry name" value="Thioredoxin-like"/>
    <property type="match status" value="1"/>
</dbReference>
<dbReference type="InterPro" id="IPR003782">
    <property type="entry name" value="SCO1/SenC"/>
</dbReference>
<organism evidence="6 7">
    <name type="scientific">Nitrosovibrio tenuis</name>
    <dbReference type="NCBI Taxonomy" id="1233"/>
    <lineage>
        <taxon>Bacteria</taxon>
        <taxon>Pseudomonadati</taxon>
        <taxon>Pseudomonadota</taxon>
        <taxon>Betaproteobacteria</taxon>
        <taxon>Nitrosomonadales</taxon>
        <taxon>Nitrosomonadaceae</taxon>
        <taxon>Nitrosovibrio</taxon>
    </lineage>
</organism>
<feature type="binding site" evidence="3">
    <location>
        <position position="147"/>
    </location>
    <ligand>
        <name>Cu cation</name>
        <dbReference type="ChEBI" id="CHEBI:23378"/>
    </ligand>
</feature>
<keyword evidence="4" id="KW-1015">Disulfide bond</keyword>
<dbReference type="OrthoDB" id="9790194at2"/>
<dbReference type="PROSITE" id="PS51352">
    <property type="entry name" value="THIOREDOXIN_2"/>
    <property type="match status" value="1"/>
</dbReference>
<keyword evidence="7" id="KW-1185">Reference proteome</keyword>
<feature type="domain" description="Thioredoxin" evidence="5">
    <location>
        <begin position="6"/>
        <end position="183"/>
    </location>
</feature>
<dbReference type="PANTHER" id="PTHR12151:SF25">
    <property type="entry name" value="LINALOOL DEHYDRATASE_ISOMERASE DOMAIN-CONTAINING PROTEIN"/>
    <property type="match status" value="1"/>
</dbReference>
<evidence type="ECO:0000313" key="6">
    <source>
        <dbReference type="EMBL" id="SEL59169.1"/>
    </source>
</evidence>